<comment type="caution">
    <text evidence="2">The sequence shown here is derived from an EMBL/GenBank/DDBJ whole genome shotgun (WGS) entry which is preliminary data.</text>
</comment>
<keyword evidence="3" id="KW-1185">Reference proteome</keyword>
<reference evidence="2 3" key="1">
    <citation type="submission" date="2024-03" db="EMBL/GenBank/DDBJ databases">
        <title>A high-quality draft genome sequence of Diaporthe vaccinii, a causative agent of upright dieback and viscid rot disease in cranberry plants.</title>
        <authorList>
            <person name="Sarrasin M."/>
            <person name="Lang B.F."/>
            <person name="Burger G."/>
        </authorList>
    </citation>
    <scope>NUCLEOTIDE SEQUENCE [LARGE SCALE GENOMIC DNA]</scope>
    <source>
        <strain evidence="2 3">IS7</strain>
    </source>
</reference>
<accession>A0ABR4E1B0</accession>
<feature type="compositionally biased region" description="Basic and acidic residues" evidence="1">
    <location>
        <begin position="548"/>
        <end position="571"/>
    </location>
</feature>
<protein>
    <submittedName>
        <fullName evidence="2">Uncharacterized protein</fullName>
    </submittedName>
</protein>
<evidence type="ECO:0000313" key="2">
    <source>
        <dbReference type="EMBL" id="KAL2276188.1"/>
    </source>
</evidence>
<name>A0ABR4E1B0_9PEZI</name>
<sequence>MIENAPILTFKKNDSSPSLPSKHKPSTRIAGVMTSDDEEFKDFMDLTMSDVRPARRADASSPGRGDLAPSSLTGNNGSIQAKVSKQQQPADGVPTTSHTSSGYRRSGGNKNVSAAVQTRTGHAADTAEKGKPILSKAHKVKIEDVRIGQVEVTGTDRNALMAVDGCLEYLAEHAGQSISEWKETLSGNAIEYPLMAKSAVPFIKEFQAKVESLVTEGTPMNDRNDLVPVGVPAKLSTNVPPSARHAAAEQELVAVDHQRAIEKLSMMKALCKHLSSRLITAQGQANNIEWPINMEDNRLLAATSLPNISDEDTAMPFTFSMVWSTDSTWIIPIEFVPVIYELYTKHILPDQPDHFEQANLVFLARILGLDIYLPAYSHKLNVDTKVVVEFWNKRELNDESKPMTYRRITKAAIRLAIAHETIIKKSFNHLFTVGMKSLRKSSAMTADEAWKIIKSYKRLQPNNTSDLREPSSSSSDDLARNEEAFHMATMDTEPGSTSPDHRLTAGTAPAPVTSSKRHISISSDSEEKDNSHGNSENASKASMAHADSATHKKDGSKGREEQKRTKLDTAT</sequence>
<feature type="region of interest" description="Disordered" evidence="1">
    <location>
        <begin position="1"/>
        <end position="130"/>
    </location>
</feature>
<evidence type="ECO:0000313" key="3">
    <source>
        <dbReference type="Proteomes" id="UP001600888"/>
    </source>
</evidence>
<dbReference type="EMBL" id="JBAWTH010000120">
    <property type="protein sequence ID" value="KAL2276188.1"/>
    <property type="molecule type" value="Genomic_DNA"/>
</dbReference>
<organism evidence="2 3">
    <name type="scientific">Diaporthe vaccinii</name>
    <dbReference type="NCBI Taxonomy" id="105482"/>
    <lineage>
        <taxon>Eukaryota</taxon>
        <taxon>Fungi</taxon>
        <taxon>Dikarya</taxon>
        <taxon>Ascomycota</taxon>
        <taxon>Pezizomycotina</taxon>
        <taxon>Sordariomycetes</taxon>
        <taxon>Sordariomycetidae</taxon>
        <taxon>Diaporthales</taxon>
        <taxon>Diaporthaceae</taxon>
        <taxon>Diaporthe</taxon>
        <taxon>Diaporthe eres species complex</taxon>
    </lineage>
</organism>
<proteinExistence type="predicted"/>
<gene>
    <name evidence="2" type="ORF">FJTKL_01250</name>
</gene>
<feature type="region of interest" description="Disordered" evidence="1">
    <location>
        <begin position="490"/>
        <end position="571"/>
    </location>
</feature>
<dbReference type="Proteomes" id="UP001600888">
    <property type="component" value="Unassembled WGS sequence"/>
</dbReference>
<feature type="compositionally biased region" description="Polar residues" evidence="1">
    <location>
        <begin position="70"/>
        <end position="120"/>
    </location>
</feature>
<evidence type="ECO:0000256" key="1">
    <source>
        <dbReference type="SAM" id="MobiDB-lite"/>
    </source>
</evidence>